<evidence type="ECO:0000313" key="2">
    <source>
        <dbReference type="Proteomes" id="UP000076865"/>
    </source>
</evidence>
<organism evidence="1 2">
    <name type="scientific">Anoxybacteroides amylolyticum</name>
    <dbReference type="NCBI Taxonomy" id="294699"/>
    <lineage>
        <taxon>Bacteria</taxon>
        <taxon>Bacillati</taxon>
        <taxon>Bacillota</taxon>
        <taxon>Bacilli</taxon>
        <taxon>Bacillales</taxon>
        <taxon>Anoxybacillaceae</taxon>
        <taxon>Anoxybacteroides</taxon>
    </lineage>
</organism>
<proteinExistence type="predicted"/>
<gene>
    <name evidence="1" type="ORF">GFC30_1781</name>
</gene>
<name>A0A167TQK3_9BACL</name>
<protein>
    <submittedName>
        <fullName evidence="1">Uncharacterized protein</fullName>
    </submittedName>
</protein>
<dbReference type="AlphaFoldDB" id="A0A167TQK3"/>
<dbReference type="KEGG" id="aamy:GFC30_1781"/>
<sequence length="43" mass="5328">MKAIDWQMVAFVGMTLLQDYWCYFRLPRVYYWHVVENNRNKAA</sequence>
<accession>A0A167TQK3</accession>
<keyword evidence="2" id="KW-1185">Reference proteome</keyword>
<dbReference type="PATRIC" id="fig|294699.3.peg.1821"/>
<dbReference type="EMBL" id="CP015438">
    <property type="protein sequence ID" value="ANB61874.1"/>
    <property type="molecule type" value="Genomic_DNA"/>
</dbReference>
<evidence type="ECO:0000313" key="1">
    <source>
        <dbReference type="EMBL" id="ANB61874.1"/>
    </source>
</evidence>
<dbReference type="Proteomes" id="UP000076865">
    <property type="component" value="Chromosome"/>
</dbReference>
<dbReference type="RefSeq" id="WP_274520052.1">
    <property type="nucleotide sequence ID" value="NZ_CP015438.1"/>
</dbReference>
<reference evidence="1 2" key="1">
    <citation type="journal article" date="2006" name="Syst. Appl. Microbiol.">
        <title>Anoxybacillus amylolyticus sp. nov., a thermophilic amylase producing bacterium isolated from Mount Rittmann (Antarctica).</title>
        <authorList>
            <person name="Poli A."/>
            <person name="Esposito E."/>
            <person name="Lama L."/>
            <person name="Orlando P."/>
            <person name="Nicolaus G."/>
            <person name="de Appolonia F."/>
            <person name="Gambacorta A."/>
            <person name="Nicolaus B."/>
        </authorList>
    </citation>
    <scope>NUCLEOTIDE SEQUENCE [LARGE SCALE GENOMIC DNA]</scope>
    <source>
        <strain evidence="1 2">DSM 15939</strain>
    </source>
</reference>